<reference evidence="1 2" key="1">
    <citation type="journal article" date="2011" name="Stand. Genomic Sci.">
        <title>Complete genome sequence of Syntrophobotulus glycolicus type strain (FlGlyR).</title>
        <authorList>
            <person name="Han C."/>
            <person name="Mwirichia R."/>
            <person name="Chertkov O."/>
            <person name="Held B."/>
            <person name="Lapidus A."/>
            <person name="Nolan M."/>
            <person name="Lucas S."/>
            <person name="Hammon N."/>
            <person name="Deshpande S."/>
            <person name="Cheng J.F."/>
            <person name="Tapia R."/>
            <person name="Goodwin L."/>
            <person name="Pitluck S."/>
            <person name="Huntemann M."/>
            <person name="Liolios K."/>
            <person name="Ivanova N."/>
            <person name="Pagani I."/>
            <person name="Mavromatis K."/>
            <person name="Ovchinikova G."/>
            <person name="Pati A."/>
            <person name="Chen A."/>
            <person name="Palaniappan K."/>
            <person name="Land M."/>
            <person name="Hauser L."/>
            <person name="Brambilla E.M."/>
            <person name="Rohde M."/>
            <person name="Spring S."/>
            <person name="Sikorski J."/>
            <person name="Goker M."/>
            <person name="Woyke T."/>
            <person name="Bristow J."/>
            <person name="Eisen J.A."/>
            <person name="Markowitz V."/>
            <person name="Hugenholtz P."/>
            <person name="Kyrpides N.C."/>
            <person name="Klenk H.P."/>
            <person name="Detter J.C."/>
        </authorList>
    </citation>
    <scope>NUCLEOTIDE SEQUENCE [LARGE SCALE GENOMIC DNA]</scope>
    <source>
        <strain evidence="2">DSM 8271 / FlGlyR</strain>
    </source>
</reference>
<evidence type="ECO:0000313" key="2">
    <source>
        <dbReference type="Proteomes" id="UP000007488"/>
    </source>
</evidence>
<dbReference type="Proteomes" id="UP000007488">
    <property type="component" value="Chromosome"/>
</dbReference>
<evidence type="ECO:0000313" key="1">
    <source>
        <dbReference type="EMBL" id="ADY57114.1"/>
    </source>
</evidence>
<gene>
    <name evidence="1" type="ordered locus">Sgly_2844</name>
</gene>
<dbReference type="KEGG" id="sgy:Sgly_2844"/>
<dbReference type="EMBL" id="CP002547">
    <property type="protein sequence ID" value="ADY57114.1"/>
    <property type="molecule type" value="Genomic_DNA"/>
</dbReference>
<reference evidence="2" key="2">
    <citation type="submission" date="2011-02" db="EMBL/GenBank/DDBJ databases">
        <title>The complete genome of Syntrophobotulus glycolicus DSM 8271.</title>
        <authorList>
            <person name="Lucas S."/>
            <person name="Copeland A."/>
            <person name="Lapidus A."/>
            <person name="Bruce D."/>
            <person name="Goodwin L."/>
            <person name="Pitluck S."/>
            <person name="Kyrpides N."/>
            <person name="Mavromatis K."/>
            <person name="Pagani I."/>
            <person name="Ivanova N."/>
            <person name="Mikhailova N."/>
            <person name="Chertkov O."/>
            <person name="Held B."/>
            <person name="Detter J.C."/>
            <person name="Tapia R."/>
            <person name="Han C."/>
            <person name="Land M."/>
            <person name="Hauser L."/>
            <person name="Markowitz V."/>
            <person name="Cheng J.-F."/>
            <person name="Hugenholtz P."/>
            <person name="Woyke T."/>
            <person name="Wu D."/>
            <person name="Spring S."/>
            <person name="Schroeder M."/>
            <person name="Brambilla E."/>
            <person name="Klenk H.-P."/>
            <person name="Eisen J.A."/>
        </authorList>
    </citation>
    <scope>NUCLEOTIDE SEQUENCE [LARGE SCALE GENOMIC DNA]</scope>
    <source>
        <strain evidence="2">DSM 8271 / FlGlyR</strain>
    </source>
</reference>
<name>F0SYK2_SYNGF</name>
<dbReference type="AlphaFoldDB" id="F0SYK2"/>
<proteinExistence type="predicted"/>
<dbReference type="HOGENOM" id="CLU_2866242_0_0_9"/>
<organism evidence="1 2">
    <name type="scientific">Syntrophobotulus glycolicus (strain DSM 8271 / FlGlyR)</name>
    <dbReference type="NCBI Taxonomy" id="645991"/>
    <lineage>
        <taxon>Bacteria</taxon>
        <taxon>Bacillati</taxon>
        <taxon>Bacillota</taxon>
        <taxon>Clostridia</taxon>
        <taxon>Eubacteriales</taxon>
        <taxon>Desulfitobacteriaceae</taxon>
        <taxon>Syntrophobotulus</taxon>
    </lineage>
</organism>
<sequence>MRQAEKKRKPNILVKKCFYAKKSRSIDCFSSGKKWIGLCKRRKGEIHDENDQSYCPAGKKRIYR</sequence>
<accession>F0SYK2</accession>
<keyword evidence="2" id="KW-1185">Reference proteome</keyword>
<dbReference type="STRING" id="645991.Sgly_2844"/>
<protein>
    <submittedName>
        <fullName evidence="1">Uncharacterized protein</fullName>
    </submittedName>
</protein>